<keyword evidence="1 5" id="KW-0489">Methyltransferase</keyword>
<comment type="caution">
    <text evidence="5">The sequence shown here is derived from an EMBL/GenBank/DDBJ whole genome shotgun (WGS) entry which is preliminary data.</text>
</comment>
<dbReference type="GO" id="GO:0008168">
    <property type="term" value="F:methyltransferase activity"/>
    <property type="evidence" value="ECO:0007669"/>
    <property type="project" value="UniProtKB-KW"/>
</dbReference>
<dbReference type="AlphaFoldDB" id="A0A2T4USA5"/>
<evidence type="ECO:0000256" key="1">
    <source>
        <dbReference type="ARBA" id="ARBA00022603"/>
    </source>
</evidence>
<evidence type="ECO:0000313" key="5">
    <source>
        <dbReference type="EMBL" id="PTL72413.1"/>
    </source>
</evidence>
<sequence>MTTARDHWEARYADSDRIWSGRPNAALVDLVQDLPPGRALDLGCGEGGDALWLAEQGWSVTGLDLSETALGRARQEAERRGLAVQFRQADLGADWPTAGPFDLVCASFLHSMVELPRTAILRRAGDLVAPGGRLAIVTHAAPPPWSGHKHPVQHLPSPEEELAELAFDPTEWIERVVGTRERTASRPDGHEGVLLDGVVLLERRAR</sequence>
<dbReference type="PANTHER" id="PTHR43464:SF19">
    <property type="entry name" value="UBIQUINONE BIOSYNTHESIS O-METHYLTRANSFERASE, MITOCHONDRIAL"/>
    <property type="match status" value="1"/>
</dbReference>
<reference evidence="5 6" key="1">
    <citation type="submission" date="2018-03" db="EMBL/GenBank/DDBJ databases">
        <title>Bacteriophage NCPPB3778 and a type I-E CRISPR drive the evolution of the US Biological Select Agent, Rathayibacter toxicus.</title>
        <authorList>
            <person name="Davis E.W.II."/>
            <person name="Tabima J.F."/>
            <person name="Weisberg A.J."/>
            <person name="Dantas Lopes L."/>
            <person name="Wiseman M.S."/>
            <person name="Wiseman M.S."/>
            <person name="Pupko T."/>
            <person name="Belcher M.S."/>
            <person name="Sechler A.J."/>
            <person name="Tancos M.A."/>
            <person name="Schroeder B.K."/>
            <person name="Murray T.D."/>
            <person name="Luster D.G."/>
            <person name="Schneider W.L."/>
            <person name="Rogers E."/>
            <person name="Andreote F.D."/>
            <person name="Grunwald N.J."/>
            <person name="Putnam M.L."/>
            <person name="Chang J.H."/>
        </authorList>
    </citation>
    <scope>NUCLEOTIDE SEQUENCE [LARGE SCALE GENOMIC DNA]</scope>
    <source>
        <strain evidence="5 6">DSM 15933</strain>
    </source>
</reference>
<name>A0A2T4USA5_9MICO</name>
<dbReference type="CDD" id="cd02440">
    <property type="entry name" value="AdoMet_MTases"/>
    <property type="match status" value="1"/>
</dbReference>
<gene>
    <name evidence="5" type="ORF">C1I63_05825</name>
</gene>
<dbReference type="InterPro" id="IPR041698">
    <property type="entry name" value="Methyltransf_25"/>
</dbReference>
<evidence type="ECO:0000256" key="2">
    <source>
        <dbReference type="ARBA" id="ARBA00022679"/>
    </source>
</evidence>
<keyword evidence="2 5" id="KW-0808">Transferase</keyword>
<dbReference type="RefSeq" id="WP_107574119.1">
    <property type="nucleotide sequence ID" value="NZ_PZPL01000001.1"/>
</dbReference>
<keyword evidence="3" id="KW-0949">S-adenosyl-L-methionine</keyword>
<accession>A0A2T4USA5</accession>
<evidence type="ECO:0000313" key="6">
    <source>
        <dbReference type="Proteomes" id="UP000241085"/>
    </source>
</evidence>
<proteinExistence type="predicted"/>
<dbReference type="SUPFAM" id="SSF53335">
    <property type="entry name" value="S-adenosyl-L-methionine-dependent methyltransferases"/>
    <property type="match status" value="1"/>
</dbReference>
<dbReference type="EMBL" id="PZPL01000001">
    <property type="protein sequence ID" value="PTL72413.1"/>
    <property type="molecule type" value="Genomic_DNA"/>
</dbReference>
<keyword evidence="6" id="KW-1185">Reference proteome</keyword>
<protein>
    <submittedName>
        <fullName evidence="5">SAM-dependent methyltransferase</fullName>
    </submittedName>
</protein>
<dbReference type="InterPro" id="IPR029063">
    <property type="entry name" value="SAM-dependent_MTases_sf"/>
</dbReference>
<organism evidence="5 6">
    <name type="scientific">Rathayibacter caricis DSM 15933</name>
    <dbReference type="NCBI Taxonomy" id="1328867"/>
    <lineage>
        <taxon>Bacteria</taxon>
        <taxon>Bacillati</taxon>
        <taxon>Actinomycetota</taxon>
        <taxon>Actinomycetes</taxon>
        <taxon>Micrococcales</taxon>
        <taxon>Microbacteriaceae</taxon>
        <taxon>Rathayibacter</taxon>
    </lineage>
</organism>
<dbReference type="PANTHER" id="PTHR43464">
    <property type="entry name" value="METHYLTRANSFERASE"/>
    <property type="match status" value="1"/>
</dbReference>
<feature type="domain" description="Methyltransferase" evidence="4">
    <location>
        <begin position="40"/>
        <end position="132"/>
    </location>
</feature>
<dbReference type="Gene3D" id="3.40.50.150">
    <property type="entry name" value="Vaccinia Virus protein VP39"/>
    <property type="match status" value="1"/>
</dbReference>
<evidence type="ECO:0000256" key="3">
    <source>
        <dbReference type="ARBA" id="ARBA00022691"/>
    </source>
</evidence>
<dbReference type="GO" id="GO:0032259">
    <property type="term" value="P:methylation"/>
    <property type="evidence" value="ECO:0007669"/>
    <property type="project" value="UniProtKB-KW"/>
</dbReference>
<dbReference type="Pfam" id="PF13649">
    <property type="entry name" value="Methyltransf_25"/>
    <property type="match status" value="1"/>
</dbReference>
<evidence type="ECO:0000259" key="4">
    <source>
        <dbReference type="Pfam" id="PF13649"/>
    </source>
</evidence>
<dbReference type="Proteomes" id="UP000241085">
    <property type="component" value="Unassembled WGS sequence"/>
</dbReference>